<reference evidence="2" key="1">
    <citation type="journal article" date="2016" name="Nat. Commun.">
        <title>Genome analysis of three Pneumocystis species reveals adaptation mechanisms to life exclusively in mammalian hosts.</title>
        <authorList>
            <person name="Ma L."/>
            <person name="Chen Z."/>
            <person name="Huang D.W."/>
            <person name="Kutty G."/>
            <person name="Ishihara M."/>
            <person name="Wang H."/>
            <person name="Abouelleil A."/>
            <person name="Bishop L."/>
            <person name="Davey E."/>
            <person name="Deng R."/>
            <person name="Deng X."/>
            <person name="Fan L."/>
            <person name="Fantoni G."/>
            <person name="Fitzgerald M."/>
            <person name="Gogineni E."/>
            <person name="Goldberg J.M."/>
            <person name="Handley G."/>
            <person name="Hu X."/>
            <person name="Huber C."/>
            <person name="Jiao X."/>
            <person name="Jones K."/>
            <person name="Levin J.Z."/>
            <person name="Liu Y."/>
            <person name="Macdonald P."/>
            <person name="Melnikov A."/>
            <person name="Raley C."/>
            <person name="Sassi M."/>
            <person name="Sherman B.T."/>
            <person name="Song X."/>
            <person name="Sykes S."/>
            <person name="Tran B."/>
            <person name="Walsh L."/>
            <person name="Xia Y."/>
            <person name="Yang J."/>
            <person name="Young S."/>
            <person name="Zeng Q."/>
            <person name="Zheng X."/>
            <person name="Stephens R."/>
            <person name="Nusbaum C."/>
            <person name="Birren B.W."/>
            <person name="Azadi P."/>
            <person name="Lempicki R.A."/>
            <person name="Cuomo C.A."/>
            <person name="Kovacs J.A."/>
        </authorList>
    </citation>
    <scope>NUCLEOTIDE SEQUENCE [LARGE SCALE GENOMIC DNA]</scope>
    <source>
        <strain evidence="2">B123</strain>
    </source>
</reference>
<name>M7NPH8_PNEMU</name>
<dbReference type="OrthoDB" id="5380690at2759"/>
<dbReference type="GeneID" id="19895013"/>
<dbReference type="EMBL" id="AFWA02000006">
    <property type="protein sequence ID" value="EMR10613.1"/>
    <property type="molecule type" value="Genomic_DNA"/>
</dbReference>
<dbReference type="AlphaFoldDB" id="M7NPH8"/>
<evidence type="ECO:0008006" key="3">
    <source>
        <dbReference type="Google" id="ProtNLM"/>
    </source>
</evidence>
<organism evidence="1 2">
    <name type="scientific">Pneumocystis murina (strain B123)</name>
    <name type="common">Mouse pneumocystis pneumonia agent</name>
    <name type="synonym">Pneumocystis carinii f. sp. muris</name>
    <dbReference type="NCBI Taxonomy" id="1069680"/>
    <lineage>
        <taxon>Eukaryota</taxon>
        <taxon>Fungi</taxon>
        <taxon>Dikarya</taxon>
        <taxon>Ascomycota</taxon>
        <taxon>Taphrinomycotina</taxon>
        <taxon>Pneumocystomycetes</taxon>
        <taxon>Pneumocystaceae</taxon>
        <taxon>Pneumocystis</taxon>
    </lineage>
</organism>
<dbReference type="Proteomes" id="UP000011958">
    <property type="component" value="Unassembled WGS sequence"/>
</dbReference>
<evidence type="ECO:0000313" key="2">
    <source>
        <dbReference type="Proteomes" id="UP000011958"/>
    </source>
</evidence>
<sequence length="80" mass="9683">MSNQQYKVKAIYLSQEKQIKTFEYDLLKPNDEFSKNDFLIELEKNIIKIQEDCNKILTEKINEKYPKTIPENDEDRRNQV</sequence>
<proteinExistence type="predicted"/>
<dbReference type="RefSeq" id="XP_007873242.1">
    <property type="nucleotide sequence ID" value="XM_007875051.1"/>
</dbReference>
<comment type="caution">
    <text evidence="1">The sequence shown here is derived from an EMBL/GenBank/DDBJ whole genome shotgun (WGS) entry which is preliminary data.</text>
</comment>
<evidence type="ECO:0000313" key="1">
    <source>
        <dbReference type="EMBL" id="EMR10613.1"/>
    </source>
</evidence>
<accession>M7NPH8</accession>
<keyword evidence="2" id="KW-1185">Reference proteome</keyword>
<protein>
    <recommendedName>
        <fullName evidence="3">EKC/KEOPS complex subunit GON7</fullName>
    </recommendedName>
</protein>
<gene>
    <name evidence="1" type="ORF">PNEG_01316</name>
</gene>
<dbReference type="VEuPathDB" id="FungiDB:PNEG_01316"/>
<dbReference type="HOGENOM" id="CLU_2590749_0_0_1"/>